<feature type="domain" description="Glycosyl transferase family 25" evidence="5">
    <location>
        <begin position="37"/>
        <end position="129"/>
    </location>
</feature>
<keyword evidence="2" id="KW-0328">Glycosyltransferase</keyword>
<proteinExistence type="inferred from homology"/>
<dbReference type="RefSeq" id="XP_001229987.1">
    <property type="nucleotide sequence ID" value="XM_001229986.1"/>
</dbReference>
<accession>Q2H8I3</accession>
<dbReference type="VEuPathDB" id="FungiDB:CHGG_03471"/>
<evidence type="ECO:0000313" key="6">
    <source>
        <dbReference type="EMBL" id="EAQ91536.1"/>
    </source>
</evidence>
<dbReference type="Proteomes" id="UP000001056">
    <property type="component" value="Unassembled WGS sequence"/>
</dbReference>
<evidence type="ECO:0000313" key="7">
    <source>
        <dbReference type="Proteomes" id="UP000001056"/>
    </source>
</evidence>
<dbReference type="InParanoid" id="Q2H8I3"/>
<dbReference type="HOGENOM" id="CLU_032992_1_0_1"/>
<evidence type="ECO:0000256" key="4">
    <source>
        <dbReference type="SAM" id="MobiDB-lite"/>
    </source>
</evidence>
<organism evidence="6 7">
    <name type="scientific">Chaetomium globosum (strain ATCC 6205 / CBS 148.51 / DSM 1962 / NBRC 6347 / NRRL 1970)</name>
    <name type="common">Soil fungus</name>
    <dbReference type="NCBI Taxonomy" id="306901"/>
    <lineage>
        <taxon>Eukaryota</taxon>
        <taxon>Fungi</taxon>
        <taxon>Dikarya</taxon>
        <taxon>Ascomycota</taxon>
        <taxon>Pezizomycotina</taxon>
        <taxon>Sordariomycetes</taxon>
        <taxon>Sordariomycetidae</taxon>
        <taxon>Sordariales</taxon>
        <taxon>Chaetomiaceae</taxon>
        <taxon>Chaetomium</taxon>
    </lineage>
</organism>
<evidence type="ECO:0000256" key="1">
    <source>
        <dbReference type="ARBA" id="ARBA00006721"/>
    </source>
</evidence>
<dbReference type="Pfam" id="PF01755">
    <property type="entry name" value="Glyco_transf_25"/>
    <property type="match status" value="1"/>
</dbReference>
<name>Q2H8I3_CHAGB</name>
<dbReference type="AlphaFoldDB" id="Q2H8I3"/>
<gene>
    <name evidence="6" type="ORF">CHGG_03471</name>
</gene>
<sequence length="380" mass="42233">MGLFWGPPHGRHPKYHPGFFFVCNYFIRGIDPGPQFEKIFVVGLPSRTDRRDGMVLQAALSNMDIEFIDGVAGADVPDKAIPMNKGQKRLRDASIGSWRAHMNAIREVVHRNLSSALILEDDVDWDVRVRSQLADFALAAHALTQPVLGSPPSSPTYMDPTYPHPVPDSSPDSLPDFPFSALPPTTPPSHSPYGDSWDVLWIGHCGMHFPFARHPHVPKSRIIRADDATVAPPKNLWTFNIPFTLKRDYPPHTRAYHHVQEGVCTLGYAVSRRGAQKLLYEVGLKGVDAAFDLLLRYYCEGEKGRAPGRQCLTTQPGLFQHHRPAGPASAMSDIGDHGDGWKESSMTDMVRWSVRLNAEVLLEGGTEFRDQFPGEEGGEV</sequence>
<keyword evidence="7" id="KW-1185">Reference proteome</keyword>
<dbReference type="OrthoDB" id="47375at2759"/>
<dbReference type="GeneID" id="4389462"/>
<keyword evidence="3" id="KW-0808">Transferase</keyword>
<dbReference type="GO" id="GO:0016740">
    <property type="term" value="F:transferase activity"/>
    <property type="evidence" value="ECO:0007669"/>
    <property type="project" value="UniProtKB-KW"/>
</dbReference>
<evidence type="ECO:0000256" key="3">
    <source>
        <dbReference type="ARBA" id="ARBA00022679"/>
    </source>
</evidence>
<dbReference type="PANTHER" id="PTHR10730:SF53">
    <property type="entry name" value="GLYCOSYLTRANSFERASE 25 FAMILY MEMBER"/>
    <property type="match status" value="1"/>
</dbReference>
<protein>
    <recommendedName>
        <fullName evidence="5">Glycosyl transferase family 25 domain-containing protein</fullName>
    </recommendedName>
</protein>
<dbReference type="eggNOG" id="ENOG502SHN6">
    <property type="taxonomic scope" value="Eukaryota"/>
</dbReference>
<dbReference type="InterPro" id="IPR002654">
    <property type="entry name" value="Glyco_trans_25"/>
</dbReference>
<dbReference type="PANTHER" id="PTHR10730">
    <property type="entry name" value="PROCOLLAGEN-LYSINE,2-OXOGLUTARATE 5-DIOXYGENASE/GLYCOSYLTRANSFERASE 25 FAMILY MEMBER"/>
    <property type="match status" value="1"/>
</dbReference>
<comment type="similarity">
    <text evidence="1">Belongs to the glycosyltransferase 25 family.</text>
</comment>
<dbReference type="InterPro" id="IPR050757">
    <property type="entry name" value="Collagen_mod_GT25"/>
</dbReference>
<dbReference type="CDD" id="cd06532">
    <property type="entry name" value="Glyco_transf_25"/>
    <property type="match status" value="1"/>
</dbReference>
<dbReference type="OMA" id="KEERYVD"/>
<evidence type="ECO:0000259" key="5">
    <source>
        <dbReference type="Pfam" id="PF01755"/>
    </source>
</evidence>
<reference evidence="7" key="1">
    <citation type="journal article" date="2015" name="Genome Announc.">
        <title>Draft genome sequence of the cellulolytic fungus Chaetomium globosum.</title>
        <authorList>
            <person name="Cuomo C.A."/>
            <person name="Untereiner W.A."/>
            <person name="Ma L.-J."/>
            <person name="Grabherr M."/>
            <person name="Birren B.W."/>
        </authorList>
    </citation>
    <scope>NUCLEOTIDE SEQUENCE [LARGE SCALE GENOMIC DNA]</scope>
    <source>
        <strain evidence="7">ATCC 6205 / CBS 148.51 / DSM 1962 / NBRC 6347 / NRRL 1970</strain>
    </source>
</reference>
<evidence type="ECO:0000256" key="2">
    <source>
        <dbReference type="ARBA" id="ARBA00022676"/>
    </source>
</evidence>
<feature type="region of interest" description="Disordered" evidence="4">
    <location>
        <begin position="150"/>
        <end position="186"/>
    </location>
</feature>
<feature type="compositionally biased region" description="Low complexity" evidence="4">
    <location>
        <begin position="169"/>
        <end position="180"/>
    </location>
</feature>
<dbReference type="EMBL" id="CH408030">
    <property type="protein sequence ID" value="EAQ91536.1"/>
    <property type="molecule type" value="Genomic_DNA"/>
</dbReference>